<feature type="region of interest" description="Disordered" evidence="1">
    <location>
        <begin position="38"/>
        <end position="69"/>
    </location>
</feature>
<evidence type="ECO:0000313" key="3">
    <source>
        <dbReference type="Proteomes" id="UP000627838"/>
    </source>
</evidence>
<proteinExistence type="predicted"/>
<comment type="caution">
    <text evidence="2">The sequence shown here is derived from an EMBL/GenBank/DDBJ whole genome shotgun (WGS) entry which is preliminary data.</text>
</comment>
<reference evidence="2 3" key="1">
    <citation type="submission" date="2020-10" db="EMBL/GenBank/DDBJ databases">
        <title>Sequencing the genomes of 1000 actinobacteria strains.</title>
        <authorList>
            <person name="Klenk H.-P."/>
        </authorList>
    </citation>
    <scope>NUCLEOTIDE SEQUENCE [LARGE SCALE GENOMIC DNA]</scope>
    <source>
        <strain evidence="2 3">DSM 46744</strain>
    </source>
</reference>
<keyword evidence="3" id="KW-1185">Reference proteome</keyword>
<protein>
    <recommendedName>
        <fullName evidence="4">Arc/MetJ-type ribon-helix-helix transcriptional regulator</fullName>
    </recommendedName>
</protein>
<accession>A0ABR9JRN7</accession>
<evidence type="ECO:0000256" key="1">
    <source>
        <dbReference type="SAM" id="MobiDB-lite"/>
    </source>
</evidence>
<evidence type="ECO:0000313" key="2">
    <source>
        <dbReference type="EMBL" id="MBE1533246.1"/>
    </source>
</evidence>
<sequence length="69" mass="7392">MTRVILIDDQVRAWLESQAVEGDTHNLILRRILGLDFDSDTAPGDQTAPDTDADTDADADADADGPPTP</sequence>
<feature type="compositionally biased region" description="Acidic residues" evidence="1">
    <location>
        <begin position="51"/>
        <end position="63"/>
    </location>
</feature>
<name>A0ABR9JRN7_9ACTN</name>
<dbReference type="RefSeq" id="WP_192759828.1">
    <property type="nucleotide sequence ID" value="NZ_JADBDZ010000001.1"/>
</dbReference>
<evidence type="ECO:0008006" key="4">
    <source>
        <dbReference type="Google" id="ProtNLM"/>
    </source>
</evidence>
<organism evidence="2 3">
    <name type="scientific">Actinomadura algeriensis</name>
    <dbReference type="NCBI Taxonomy" id="1679523"/>
    <lineage>
        <taxon>Bacteria</taxon>
        <taxon>Bacillati</taxon>
        <taxon>Actinomycetota</taxon>
        <taxon>Actinomycetes</taxon>
        <taxon>Streptosporangiales</taxon>
        <taxon>Thermomonosporaceae</taxon>
        <taxon>Actinomadura</taxon>
    </lineage>
</organism>
<dbReference type="EMBL" id="JADBDZ010000001">
    <property type="protein sequence ID" value="MBE1533246.1"/>
    <property type="molecule type" value="Genomic_DNA"/>
</dbReference>
<dbReference type="Proteomes" id="UP000627838">
    <property type="component" value="Unassembled WGS sequence"/>
</dbReference>
<feature type="compositionally biased region" description="Low complexity" evidence="1">
    <location>
        <begin position="40"/>
        <end position="50"/>
    </location>
</feature>
<gene>
    <name evidence="2" type="ORF">H4W34_003079</name>
</gene>